<evidence type="ECO:0000313" key="4">
    <source>
        <dbReference type="Proteomes" id="UP000663508"/>
    </source>
</evidence>
<dbReference type="EMBL" id="JTHG01000415">
    <property type="protein sequence ID" value="KMO11222.1"/>
    <property type="molecule type" value="Genomic_DNA"/>
</dbReference>
<accession>A0A147FQW3</accession>
<evidence type="ECO:0000313" key="1">
    <source>
        <dbReference type="EMBL" id="BCM85943.1"/>
    </source>
</evidence>
<evidence type="ECO:0000313" key="2">
    <source>
        <dbReference type="EMBL" id="KMO11222.1"/>
    </source>
</evidence>
<protein>
    <submittedName>
        <fullName evidence="1">Uncharacterized protein</fullName>
    </submittedName>
</protein>
<gene>
    <name evidence="1" type="ORF">mvi_44040</name>
    <name evidence="2" type="ORF">QR79_30110</name>
</gene>
<dbReference type="OrthoDB" id="8004858at2"/>
<keyword evidence="3" id="KW-1185">Reference proteome</keyword>
<dbReference type="EMBL" id="AP024145">
    <property type="protein sequence ID" value="BCM85943.1"/>
    <property type="molecule type" value="Genomic_DNA"/>
</dbReference>
<evidence type="ECO:0000313" key="3">
    <source>
        <dbReference type="Proteomes" id="UP000036471"/>
    </source>
</evidence>
<dbReference type="RefSeq" id="WP_048426729.1">
    <property type="nucleotide sequence ID" value="NZ_AP024145.1"/>
</dbReference>
<dbReference type="Proteomes" id="UP000663508">
    <property type="component" value="Chromosome"/>
</dbReference>
<sequence length="68" mass="7677">MPSHPTLDAELVVWWECEAERLESLASSARFGFTRRHYARKAAAARARAQVSRLREQAREPSARPAIG</sequence>
<reference evidence="2 3" key="1">
    <citation type="submission" date="2014-11" db="EMBL/GenBank/DDBJ databases">
        <title>Comparative genomics of Methylobacterium species.</title>
        <authorList>
            <person name="Chaudhry V."/>
            <person name="Patil P.B."/>
        </authorList>
    </citation>
    <scope>NUCLEOTIDE SEQUENCE [LARGE SCALE GENOMIC DNA]</scope>
    <source>
        <strain evidence="2 3">SE3.6</strain>
    </source>
</reference>
<organism evidence="1 4">
    <name type="scientific">Methylobacterium indicum</name>
    <dbReference type="NCBI Taxonomy" id="1775910"/>
    <lineage>
        <taxon>Bacteria</taxon>
        <taxon>Pseudomonadati</taxon>
        <taxon>Pseudomonadota</taxon>
        <taxon>Alphaproteobacteria</taxon>
        <taxon>Hyphomicrobiales</taxon>
        <taxon>Methylobacteriaceae</taxon>
        <taxon>Methylobacterium</taxon>
    </lineage>
</organism>
<accession>A0A0J6RIH7</accession>
<dbReference type="Proteomes" id="UP000036471">
    <property type="component" value="Unassembled WGS sequence"/>
</dbReference>
<proteinExistence type="predicted"/>
<reference evidence="1" key="2">
    <citation type="submission" date="2020-11" db="EMBL/GenBank/DDBJ databases">
        <title>Complete genome sequence of a novel pathogenic Methylobacterium strain isolated from rice in Vietnam.</title>
        <authorList>
            <person name="Lai K."/>
            <person name="Okazaki S."/>
            <person name="Higashi K."/>
            <person name="Mori H."/>
            <person name="Toyoda A."/>
            <person name="Kurokawa K."/>
        </authorList>
    </citation>
    <scope>NUCLEOTIDE SEQUENCE</scope>
    <source>
        <strain evidence="1">VL1</strain>
    </source>
</reference>
<dbReference type="KEGG" id="mind:mvi_44040"/>
<dbReference type="AlphaFoldDB" id="A0A0J6RIH7"/>
<name>A0A0J6RIH7_9HYPH</name>